<comment type="similarity">
    <text evidence="2">Belongs to the NOC2 family.</text>
</comment>
<evidence type="ECO:0000313" key="5">
    <source>
        <dbReference type="EMBL" id="NDV30016.1"/>
    </source>
</evidence>
<feature type="compositionally biased region" description="Polar residues" evidence="4">
    <location>
        <begin position="1"/>
        <end position="16"/>
    </location>
</feature>
<accession>A0A6B2KZ78</accession>
<evidence type="ECO:0000256" key="4">
    <source>
        <dbReference type="SAM" id="MobiDB-lite"/>
    </source>
</evidence>
<evidence type="ECO:0000256" key="2">
    <source>
        <dbReference type="ARBA" id="ARBA00005907"/>
    </source>
</evidence>
<dbReference type="PANTHER" id="PTHR12687">
    <property type="entry name" value="NUCLEOLAR COMPLEX 2 AND RAD4-RELATED"/>
    <property type="match status" value="1"/>
</dbReference>
<keyword evidence="3" id="KW-0539">Nucleus</keyword>
<dbReference type="GO" id="GO:0042273">
    <property type="term" value="P:ribosomal large subunit biogenesis"/>
    <property type="evidence" value="ECO:0007669"/>
    <property type="project" value="TreeGrafter"/>
</dbReference>
<sequence>MKSANQDNVKPDNAQQPKIDEVAEHAKELKALQTSQAEFFQFLEKEDADLLKFGLEDDQKLEEDEAEPEKESGAMQLDQERFDKWMKEAPTSIKATRLIVKAFHVAAFTSCDQESDENFTFNYRILNSAVFNDIMMYSLKEIPAIFDSLLNRERKEGEQSEKSQQQIPNKYPQRWSKIKNMVRVYIKSLLKFLNSLAEHKMINFVLKCTERLVPYFGPFPRYSKVFLKKLLTLWGSSDEAVRIMAFFNIRAMALNLPYPFINMILKGAYLDYFRSAKFSNPRTIPMITFMMNCVVELYGIDLVSSYQHAFVYLRQIAIHIRTAHGTKSRTGHDSTYNWQFLHSIKVWVKLLCTYPNEEDLWLLAYPLIQVIHGFISLIPTARYYPLRFHGVRMLNELVMARSRSRANVDLKVQGTFINSVPYLLEVLTFPSLFKKTKPWSGKVLDITHLLKVNDKYLATQAYADTLLKEVHEHLVTFFAAYARSISFPELIVPIVVQIKQFLKDYKPTPYATKLKNLIDVLQNNAKLILSHRNLTFYSPAEMEKVATFMADFKNRTPLETYYDNLQKVLAQEREILARTAEKEWDEENKLNKGEGESDEEGDDEGDDEDDEGEEMEDDGPEGDDEGDEEDEGEAAMNQVEEEDGEEEQKEDVVKSFNLKKF</sequence>
<dbReference type="GO" id="GO:0005654">
    <property type="term" value="C:nucleoplasm"/>
    <property type="evidence" value="ECO:0007669"/>
    <property type="project" value="TreeGrafter"/>
</dbReference>
<dbReference type="SUPFAM" id="SSF48371">
    <property type="entry name" value="ARM repeat"/>
    <property type="match status" value="1"/>
</dbReference>
<evidence type="ECO:0000256" key="1">
    <source>
        <dbReference type="ARBA" id="ARBA00004123"/>
    </source>
</evidence>
<dbReference type="EMBL" id="GIBP01001047">
    <property type="protein sequence ID" value="NDV30016.1"/>
    <property type="molecule type" value="Transcribed_RNA"/>
</dbReference>
<feature type="region of interest" description="Disordered" evidence="4">
    <location>
        <begin position="579"/>
        <end position="661"/>
    </location>
</feature>
<dbReference type="InterPro" id="IPR016024">
    <property type="entry name" value="ARM-type_fold"/>
</dbReference>
<dbReference type="GO" id="GO:0030691">
    <property type="term" value="C:Noc2p-Noc3p complex"/>
    <property type="evidence" value="ECO:0007669"/>
    <property type="project" value="TreeGrafter"/>
</dbReference>
<organism evidence="5">
    <name type="scientific">Arcella intermedia</name>
    <dbReference type="NCBI Taxonomy" id="1963864"/>
    <lineage>
        <taxon>Eukaryota</taxon>
        <taxon>Amoebozoa</taxon>
        <taxon>Tubulinea</taxon>
        <taxon>Elardia</taxon>
        <taxon>Arcellinida</taxon>
        <taxon>Sphaerothecina</taxon>
        <taxon>Arcellidae</taxon>
        <taxon>Arcella</taxon>
    </lineage>
</organism>
<protein>
    <recommendedName>
        <fullName evidence="6">Nucleolar complex protein 2 homolog</fullName>
    </recommendedName>
</protein>
<dbReference type="PANTHER" id="PTHR12687:SF4">
    <property type="entry name" value="NUCLEOLAR COMPLEX PROTEIN 2 HOMOLOG"/>
    <property type="match status" value="1"/>
</dbReference>
<evidence type="ECO:0000256" key="3">
    <source>
        <dbReference type="ARBA" id="ARBA00023242"/>
    </source>
</evidence>
<name>A0A6B2KZ78_9EUKA</name>
<dbReference type="GO" id="GO:0030690">
    <property type="term" value="C:Noc1p-Noc2p complex"/>
    <property type="evidence" value="ECO:0007669"/>
    <property type="project" value="TreeGrafter"/>
</dbReference>
<feature type="region of interest" description="Disordered" evidence="4">
    <location>
        <begin position="1"/>
        <end position="22"/>
    </location>
</feature>
<feature type="region of interest" description="Disordered" evidence="4">
    <location>
        <begin position="54"/>
        <end position="75"/>
    </location>
</feature>
<proteinExistence type="inferred from homology"/>
<feature type="compositionally biased region" description="Acidic residues" evidence="4">
    <location>
        <begin position="59"/>
        <end position="68"/>
    </location>
</feature>
<dbReference type="AlphaFoldDB" id="A0A6B2KZ78"/>
<dbReference type="GO" id="GO:0005730">
    <property type="term" value="C:nucleolus"/>
    <property type="evidence" value="ECO:0007669"/>
    <property type="project" value="TreeGrafter"/>
</dbReference>
<comment type="subcellular location">
    <subcellularLocation>
        <location evidence="1">Nucleus</location>
    </subcellularLocation>
</comment>
<feature type="compositionally biased region" description="Acidic residues" evidence="4">
    <location>
        <begin position="596"/>
        <end position="649"/>
    </location>
</feature>
<feature type="compositionally biased region" description="Basic and acidic residues" evidence="4">
    <location>
        <begin position="579"/>
        <end position="595"/>
    </location>
</feature>
<reference evidence="5" key="1">
    <citation type="journal article" date="2020" name="J. Eukaryot. Microbiol.">
        <title>De novo Sequencing, Assembly and Annotation of the Transcriptome for the Free-Living Testate Amoeba Arcella intermedia.</title>
        <authorList>
            <person name="Ribeiro G.M."/>
            <person name="Porfirio-Sousa A.L."/>
            <person name="Maurer-Alcala X.X."/>
            <person name="Katz L.A."/>
            <person name="Lahr D.J.G."/>
        </authorList>
    </citation>
    <scope>NUCLEOTIDE SEQUENCE</scope>
</reference>
<evidence type="ECO:0008006" key="6">
    <source>
        <dbReference type="Google" id="ProtNLM"/>
    </source>
</evidence>
<dbReference type="Pfam" id="PF03715">
    <property type="entry name" value="Noc2"/>
    <property type="match status" value="1"/>
</dbReference>
<dbReference type="InterPro" id="IPR005343">
    <property type="entry name" value="Noc2"/>
</dbReference>